<evidence type="ECO:0000256" key="4">
    <source>
        <dbReference type="ARBA" id="ARBA00023002"/>
    </source>
</evidence>
<dbReference type="SUPFAM" id="SSF54719">
    <property type="entry name" value="Fe,Mn superoxide dismutase (SOD), C-terminal domain"/>
    <property type="match status" value="1"/>
</dbReference>
<evidence type="ECO:0000256" key="3">
    <source>
        <dbReference type="ARBA" id="ARBA00022723"/>
    </source>
</evidence>
<feature type="compositionally biased region" description="Basic and acidic residues" evidence="6">
    <location>
        <begin position="31"/>
        <end position="50"/>
    </location>
</feature>
<feature type="domain" description="Manganese/iron superoxide dismutase C-terminal" evidence="8">
    <location>
        <begin position="145"/>
        <end position="248"/>
    </location>
</feature>
<keyword evidence="10" id="KW-1185">Reference proteome</keyword>
<comment type="similarity">
    <text evidence="1 5">Belongs to the iron/manganese superoxide dismutase family.</text>
</comment>
<dbReference type="SUPFAM" id="SSF46609">
    <property type="entry name" value="Fe,Mn superoxide dismutase (SOD), N-terminal domain"/>
    <property type="match status" value="1"/>
</dbReference>
<dbReference type="InterPro" id="IPR036314">
    <property type="entry name" value="SOD_C_sf"/>
</dbReference>
<dbReference type="InterPro" id="IPR019832">
    <property type="entry name" value="Mn/Fe_SOD_C"/>
</dbReference>
<feature type="region of interest" description="Disordered" evidence="6">
    <location>
        <begin position="28"/>
        <end position="53"/>
    </location>
</feature>
<dbReference type="InterPro" id="IPR001189">
    <property type="entry name" value="Mn/Fe_SOD"/>
</dbReference>
<name>A0ABW5NDS9_9FLAO</name>
<evidence type="ECO:0000256" key="5">
    <source>
        <dbReference type="RuleBase" id="RU000414"/>
    </source>
</evidence>
<dbReference type="RefSeq" id="WP_176030604.1">
    <property type="nucleotide sequence ID" value="NZ_JBHSJV010000001.1"/>
</dbReference>
<dbReference type="InterPro" id="IPR019831">
    <property type="entry name" value="Mn/Fe_SOD_N"/>
</dbReference>
<dbReference type="Pfam" id="PF02777">
    <property type="entry name" value="Sod_Fe_C"/>
    <property type="match status" value="1"/>
</dbReference>
<dbReference type="PANTHER" id="PTHR43595:SF2">
    <property type="entry name" value="SMALL RIBOSOMAL SUBUNIT PROTEIN MS42"/>
    <property type="match status" value="1"/>
</dbReference>
<evidence type="ECO:0000256" key="6">
    <source>
        <dbReference type="SAM" id="MobiDB-lite"/>
    </source>
</evidence>
<evidence type="ECO:0000313" key="9">
    <source>
        <dbReference type="EMBL" id="MFD2592389.1"/>
    </source>
</evidence>
<evidence type="ECO:0000259" key="8">
    <source>
        <dbReference type="Pfam" id="PF02777"/>
    </source>
</evidence>
<evidence type="ECO:0000256" key="2">
    <source>
        <dbReference type="ARBA" id="ARBA00012682"/>
    </source>
</evidence>
<dbReference type="PANTHER" id="PTHR43595">
    <property type="entry name" value="37S RIBOSOMAL PROTEIN S26, MITOCHONDRIAL"/>
    <property type="match status" value="1"/>
</dbReference>
<dbReference type="Gene3D" id="3.55.40.20">
    <property type="entry name" value="Iron/manganese superoxide dismutase, C-terminal domain"/>
    <property type="match status" value="1"/>
</dbReference>
<dbReference type="PROSITE" id="PS00088">
    <property type="entry name" value="SOD_MN"/>
    <property type="match status" value="1"/>
</dbReference>
<comment type="function">
    <text evidence="5">Destroys radicals which are normally produced within the cells and which are toxic to biological systems.</text>
</comment>
<evidence type="ECO:0000256" key="1">
    <source>
        <dbReference type="ARBA" id="ARBA00008714"/>
    </source>
</evidence>
<accession>A0ABW5NDS9</accession>
<organism evidence="9 10">
    <name type="scientific">Aquimarina hainanensis</name>
    <dbReference type="NCBI Taxonomy" id="1578017"/>
    <lineage>
        <taxon>Bacteria</taxon>
        <taxon>Pseudomonadati</taxon>
        <taxon>Bacteroidota</taxon>
        <taxon>Flavobacteriia</taxon>
        <taxon>Flavobacteriales</taxon>
        <taxon>Flavobacteriaceae</taxon>
        <taxon>Aquimarina</taxon>
    </lineage>
</organism>
<dbReference type="Gene3D" id="1.10.287.990">
    <property type="entry name" value="Fe,Mn superoxide dismutase (SOD) domain"/>
    <property type="match status" value="1"/>
</dbReference>
<comment type="caution">
    <text evidence="9">The sequence shown here is derived from an EMBL/GenBank/DDBJ whole genome shotgun (WGS) entry which is preliminary data.</text>
</comment>
<dbReference type="EC" id="1.15.1.1" evidence="2 5"/>
<dbReference type="InterPro" id="IPR036324">
    <property type="entry name" value="Mn/Fe_SOD_N_sf"/>
</dbReference>
<dbReference type="GO" id="GO:0004784">
    <property type="term" value="F:superoxide dismutase activity"/>
    <property type="evidence" value="ECO:0007669"/>
    <property type="project" value="UniProtKB-EC"/>
</dbReference>
<comment type="catalytic activity">
    <reaction evidence="5">
        <text>2 superoxide + 2 H(+) = H2O2 + O2</text>
        <dbReference type="Rhea" id="RHEA:20696"/>
        <dbReference type="ChEBI" id="CHEBI:15378"/>
        <dbReference type="ChEBI" id="CHEBI:15379"/>
        <dbReference type="ChEBI" id="CHEBI:16240"/>
        <dbReference type="ChEBI" id="CHEBI:18421"/>
        <dbReference type="EC" id="1.15.1.1"/>
    </reaction>
</comment>
<reference evidence="10" key="1">
    <citation type="journal article" date="2019" name="Int. J. Syst. Evol. Microbiol.">
        <title>The Global Catalogue of Microorganisms (GCM) 10K type strain sequencing project: providing services to taxonomists for standard genome sequencing and annotation.</title>
        <authorList>
            <consortium name="The Broad Institute Genomics Platform"/>
            <consortium name="The Broad Institute Genome Sequencing Center for Infectious Disease"/>
            <person name="Wu L."/>
            <person name="Ma J."/>
        </authorList>
    </citation>
    <scope>NUCLEOTIDE SEQUENCE [LARGE SCALE GENOMIC DNA]</scope>
    <source>
        <strain evidence="10">KCTC 42423</strain>
    </source>
</reference>
<dbReference type="PIRSF" id="PIRSF000349">
    <property type="entry name" value="SODismutase"/>
    <property type="match status" value="1"/>
</dbReference>
<keyword evidence="4 5" id="KW-0560">Oxidoreductase</keyword>
<keyword evidence="3 5" id="KW-0479">Metal-binding</keyword>
<dbReference type="InterPro" id="IPR019833">
    <property type="entry name" value="Mn/Fe_SOD_BS"/>
</dbReference>
<dbReference type="PROSITE" id="PS51257">
    <property type="entry name" value="PROKAR_LIPOPROTEIN"/>
    <property type="match status" value="1"/>
</dbReference>
<evidence type="ECO:0000313" key="10">
    <source>
        <dbReference type="Proteomes" id="UP001597459"/>
    </source>
</evidence>
<evidence type="ECO:0000259" key="7">
    <source>
        <dbReference type="Pfam" id="PF00081"/>
    </source>
</evidence>
<dbReference type="Proteomes" id="UP001597459">
    <property type="component" value="Unassembled WGS sequence"/>
</dbReference>
<dbReference type="EMBL" id="JBHULX010000039">
    <property type="protein sequence ID" value="MFD2592389.1"/>
    <property type="molecule type" value="Genomic_DNA"/>
</dbReference>
<gene>
    <name evidence="9" type="ORF">ACFSTE_16235</name>
</gene>
<dbReference type="Pfam" id="PF00081">
    <property type="entry name" value="Sod_Fe_N"/>
    <property type="match status" value="1"/>
</dbReference>
<feature type="domain" description="Manganese/iron superoxide dismutase N-terminal" evidence="7">
    <location>
        <begin position="57"/>
        <end position="137"/>
    </location>
</feature>
<protein>
    <recommendedName>
        <fullName evidence="2 5">Superoxide dismutase</fullName>
        <ecNumber evidence="2 5">1.15.1.1</ecNumber>
    </recommendedName>
</protein>
<dbReference type="PRINTS" id="PR01703">
    <property type="entry name" value="MNSODISMTASE"/>
</dbReference>
<sequence length="250" mass="27964">MDKRKFLKTTILASTGIAAAPSLVLSSCNSSEKKEKTTPEINEKDVKKETSSSSPLFSLPPLVYGYDAFTDVIDAQTMEIHHSKHHQGYVNKLNKALKDTPVSGNTIEDILKNEALPIQVRNNGGGHFNHSLYWDILTPGGAMSDTLKAAIVKSFNSIEAFKEELATAGKKRFGSGWAWLCQSADKNLFITSTPNQDNPLMHVADKQGHPILGIDVWEHAYYLKYQNKRGEYLQNIINKINWTKVEDRMI</sequence>
<proteinExistence type="inferred from homology"/>